<dbReference type="GO" id="GO:0030031">
    <property type="term" value="P:cell projection assembly"/>
    <property type="evidence" value="ECO:0007669"/>
    <property type="project" value="TreeGrafter"/>
</dbReference>
<evidence type="ECO:0000256" key="2">
    <source>
        <dbReference type="ARBA" id="ARBA00004245"/>
    </source>
</evidence>
<dbReference type="FunFam" id="1.10.418.10:FF:000011">
    <property type="entry name" value="Parvin, beta"/>
    <property type="match status" value="1"/>
</dbReference>
<dbReference type="InterPro" id="IPR001715">
    <property type="entry name" value="CH_dom"/>
</dbReference>
<dbReference type="Pfam" id="PF00307">
    <property type="entry name" value="CH"/>
    <property type="match status" value="2"/>
</dbReference>
<evidence type="ECO:0000259" key="9">
    <source>
        <dbReference type="PROSITE" id="PS50021"/>
    </source>
</evidence>
<dbReference type="PROSITE" id="PS50021">
    <property type="entry name" value="CH"/>
    <property type="match status" value="2"/>
</dbReference>
<keyword evidence="6" id="KW-0130">Cell adhesion</keyword>
<dbReference type="FunFam" id="1.10.418.10:FF:000015">
    <property type="entry name" value="Parvin beta"/>
    <property type="match status" value="1"/>
</dbReference>
<sequence>MEQDLGVCFDQPRVPDDLDIMKGEKRTIIQPSSLRDPKLEKLKEVLISWINTTLKPQHIVVQSLEEDIYDGLVLHHLYSQLAGIHLSVEEIAVTTTAQMRKLEVVIEALNKSLGMQDQEAQKWSVKLIHTRDLLATLHLLVSIVKRFQPDLALPSGVSVEVVLLEVNKSGIKTDKQIEHITEPSESAEESSDKKRKGDPIDELLKLDGQKVSTVKQAILHFVNRNVAPLGLQVTDIEKQFADGVILLLLLGQLEGYFVPLCDFNLTPTTSTEMTHNVKLALDLLNERELLVSDIDPQDIVTEDLAATLKVLYALFKKHKNK</sequence>
<protein>
    <recommendedName>
        <fullName evidence="9">Calponin-homology (CH) domain-containing protein</fullName>
    </recommendedName>
</protein>
<feature type="domain" description="Calponin-homology (CH)" evidence="9">
    <location>
        <begin position="40"/>
        <end position="148"/>
    </location>
</feature>
<keyword evidence="11" id="KW-1185">Reference proteome</keyword>
<comment type="subcellular location">
    <subcellularLocation>
        <location evidence="2">Cytoplasm</location>
        <location evidence="2">Cytoskeleton</location>
    </subcellularLocation>
    <subcellularLocation>
        <location evidence="1">Cytoplasm</location>
        <location evidence="1">Myofibril</location>
        <location evidence="1">Sarcomere</location>
        <location evidence="1">Z line</location>
    </subcellularLocation>
</comment>
<dbReference type="Proteomes" id="UP000824540">
    <property type="component" value="Unassembled WGS sequence"/>
</dbReference>
<proteinExistence type="inferred from homology"/>
<keyword evidence="5" id="KW-0677">Repeat</keyword>
<keyword evidence="4" id="KW-0963">Cytoplasm</keyword>
<evidence type="ECO:0000256" key="1">
    <source>
        <dbReference type="ARBA" id="ARBA00004216"/>
    </source>
</evidence>
<comment type="similarity">
    <text evidence="3">Belongs to the parvin family.</text>
</comment>
<reference evidence="10" key="1">
    <citation type="thesis" date="2021" institute="BYU ScholarsArchive" country="Provo, UT, USA">
        <title>Applications of and Algorithms for Genome Assembly and Genomic Analyses with an Emphasis on Marine Teleosts.</title>
        <authorList>
            <person name="Pickett B.D."/>
        </authorList>
    </citation>
    <scope>NUCLEOTIDE SEQUENCE</scope>
    <source>
        <strain evidence="10">HI-2016</strain>
    </source>
</reference>
<dbReference type="GO" id="GO:0034446">
    <property type="term" value="P:substrate adhesion-dependent cell spreading"/>
    <property type="evidence" value="ECO:0007669"/>
    <property type="project" value="TreeGrafter"/>
</dbReference>
<evidence type="ECO:0000313" key="11">
    <source>
        <dbReference type="Proteomes" id="UP000824540"/>
    </source>
</evidence>
<evidence type="ECO:0000256" key="8">
    <source>
        <dbReference type="ARBA" id="ARBA00023212"/>
    </source>
</evidence>
<evidence type="ECO:0000256" key="4">
    <source>
        <dbReference type="ARBA" id="ARBA00022490"/>
    </source>
</evidence>
<dbReference type="GO" id="GO:0003779">
    <property type="term" value="F:actin binding"/>
    <property type="evidence" value="ECO:0007669"/>
    <property type="project" value="UniProtKB-KW"/>
</dbReference>
<evidence type="ECO:0000256" key="6">
    <source>
        <dbReference type="ARBA" id="ARBA00022889"/>
    </source>
</evidence>
<evidence type="ECO:0000256" key="5">
    <source>
        <dbReference type="ARBA" id="ARBA00022737"/>
    </source>
</evidence>
<dbReference type="Gene3D" id="1.10.418.10">
    <property type="entry name" value="Calponin-like domain"/>
    <property type="match status" value="2"/>
</dbReference>
<dbReference type="InterPro" id="IPR036872">
    <property type="entry name" value="CH_dom_sf"/>
</dbReference>
<name>A0A8T2NQ87_9TELE</name>
<keyword evidence="7" id="KW-0009">Actin-binding</keyword>
<dbReference type="InterPro" id="IPR028433">
    <property type="entry name" value="Parvin"/>
</dbReference>
<dbReference type="PIRSF" id="PIRSF039131">
    <property type="entry name" value="Parvin"/>
    <property type="match status" value="1"/>
</dbReference>
<dbReference type="GO" id="GO:0030018">
    <property type="term" value="C:Z disc"/>
    <property type="evidence" value="ECO:0007669"/>
    <property type="project" value="UniProtKB-SubCell"/>
</dbReference>
<dbReference type="PANTHER" id="PTHR12114:SF1">
    <property type="entry name" value="GAMMA-PARVIN"/>
    <property type="match status" value="1"/>
</dbReference>
<dbReference type="PANTHER" id="PTHR12114">
    <property type="entry name" value="PARVIN"/>
    <property type="match status" value="1"/>
</dbReference>
<feature type="domain" description="Calponin-homology (CH)" evidence="9">
    <location>
        <begin position="212"/>
        <end position="319"/>
    </location>
</feature>
<evidence type="ECO:0000256" key="3">
    <source>
        <dbReference type="ARBA" id="ARBA00005666"/>
    </source>
</evidence>
<evidence type="ECO:0000313" key="10">
    <source>
        <dbReference type="EMBL" id="KAG9342254.1"/>
    </source>
</evidence>
<dbReference type="GO" id="GO:0015629">
    <property type="term" value="C:actin cytoskeleton"/>
    <property type="evidence" value="ECO:0007669"/>
    <property type="project" value="TreeGrafter"/>
</dbReference>
<dbReference type="SUPFAM" id="SSF47576">
    <property type="entry name" value="Calponin-homology domain, CH-domain"/>
    <property type="match status" value="1"/>
</dbReference>
<dbReference type="AlphaFoldDB" id="A0A8T2NQ87"/>
<dbReference type="EMBL" id="JAFBMS010000029">
    <property type="protein sequence ID" value="KAG9342254.1"/>
    <property type="molecule type" value="Genomic_DNA"/>
</dbReference>
<dbReference type="OrthoDB" id="2099265at2759"/>
<comment type="caution">
    <text evidence="10">The sequence shown here is derived from an EMBL/GenBank/DDBJ whole genome shotgun (WGS) entry which is preliminary data.</text>
</comment>
<gene>
    <name evidence="10" type="ORF">JZ751_016756</name>
</gene>
<accession>A0A8T2NQ87</accession>
<dbReference type="GO" id="GO:0005925">
    <property type="term" value="C:focal adhesion"/>
    <property type="evidence" value="ECO:0007669"/>
    <property type="project" value="TreeGrafter"/>
</dbReference>
<dbReference type="GO" id="GO:0071963">
    <property type="term" value="P:establishment or maintenance of cell polarity regulating cell shape"/>
    <property type="evidence" value="ECO:0007669"/>
    <property type="project" value="TreeGrafter"/>
</dbReference>
<evidence type="ECO:0000256" key="7">
    <source>
        <dbReference type="ARBA" id="ARBA00023203"/>
    </source>
</evidence>
<organism evidence="10 11">
    <name type="scientific">Albula glossodonta</name>
    <name type="common">roundjaw bonefish</name>
    <dbReference type="NCBI Taxonomy" id="121402"/>
    <lineage>
        <taxon>Eukaryota</taxon>
        <taxon>Metazoa</taxon>
        <taxon>Chordata</taxon>
        <taxon>Craniata</taxon>
        <taxon>Vertebrata</taxon>
        <taxon>Euteleostomi</taxon>
        <taxon>Actinopterygii</taxon>
        <taxon>Neopterygii</taxon>
        <taxon>Teleostei</taxon>
        <taxon>Albuliformes</taxon>
        <taxon>Albulidae</taxon>
        <taxon>Albula</taxon>
    </lineage>
</organism>
<keyword evidence="8" id="KW-0206">Cytoskeleton</keyword>
<dbReference type="GO" id="GO:0030036">
    <property type="term" value="P:actin cytoskeleton organization"/>
    <property type="evidence" value="ECO:0007669"/>
    <property type="project" value="InterPro"/>
</dbReference>